<dbReference type="SMART" id="SM00829">
    <property type="entry name" value="PKS_ER"/>
    <property type="match status" value="1"/>
</dbReference>
<accession>V5XI21</accession>
<evidence type="ECO:0000313" key="2">
    <source>
        <dbReference type="EMBL" id="AHC27336.1"/>
    </source>
</evidence>
<dbReference type="SUPFAM" id="SSF50129">
    <property type="entry name" value="GroES-like"/>
    <property type="match status" value="1"/>
</dbReference>
<dbReference type="SUPFAM" id="SSF51735">
    <property type="entry name" value="NAD(P)-binding Rossmann-fold domains"/>
    <property type="match status" value="1"/>
</dbReference>
<sequence>MKAAVIDRWGHPPRYTDFPDPEPGDGTLTATVEASALTNLTKGIGNGTHYASRELGLPMIPGVDGVARLDDGRRVYTGAVPPYGMLAERTLLNARDMVELPDGIDAVTAAAVPNPGISSWLALEHAAALRPGEHVLILGATGVTGSLAAQLAASVFGAARVVVAGRDTTRLAWLRTVGADDVIDLRNDDVRARVRALHAEQPFDVVLDYLWGDPAAQVLAALADGPTGSYHRTRFVQVGAMADPTMPLPAALLRSTGIQLRGVGIGSVPPAVLASARAEALPRLFDMVGNGSLELRTAARPLADIADAWTTTDPSGTRVVLTP</sequence>
<dbReference type="Gene3D" id="3.40.50.720">
    <property type="entry name" value="NAD(P)-binding Rossmann-like Domain"/>
    <property type="match status" value="1"/>
</dbReference>
<dbReference type="GO" id="GO:0016491">
    <property type="term" value="F:oxidoreductase activity"/>
    <property type="evidence" value="ECO:0007669"/>
    <property type="project" value="InterPro"/>
</dbReference>
<keyword evidence="3" id="KW-1185">Reference proteome</keyword>
<dbReference type="Proteomes" id="UP000018763">
    <property type="component" value="Chromosome"/>
</dbReference>
<protein>
    <submittedName>
        <fullName evidence="2">Alcohol dehydrogenase</fullName>
    </submittedName>
</protein>
<dbReference type="eggNOG" id="COG0604">
    <property type="taxonomic scope" value="Bacteria"/>
</dbReference>
<dbReference type="AlphaFoldDB" id="V5XI21"/>
<evidence type="ECO:0000259" key="1">
    <source>
        <dbReference type="SMART" id="SM00829"/>
    </source>
</evidence>
<dbReference type="PANTHER" id="PTHR43677:SF11">
    <property type="entry name" value="ZINC-CONTAINING ALCOHOL DEHYDROGENASE"/>
    <property type="match status" value="1"/>
</dbReference>
<proteinExistence type="predicted"/>
<dbReference type="RefSeq" id="WP_019511120.1">
    <property type="nucleotide sequence ID" value="NC_023036.2"/>
</dbReference>
<dbReference type="HOGENOM" id="CLU_026673_7_0_11"/>
<evidence type="ECO:0000313" key="3">
    <source>
        <dbReference type="Proteomes" id="UP000018763"/>
    </source>
</evidence>
<dbReference type="KEGG" id="mne:D174_23550"/>
<dbReference type="InterPro" id="IPR020843">
    <property type="entry name" value="ER"/>
</dbReference>
<dbReference type="InterPro" id="IPR036291">
    <property type="entry name" value="NAD(P)-bd_dom_sf"/>
</dbReference>
<dbReference type="Gene3D" id="3.90.180.10">
    <property type="entry name" value="Medium-chain alcohol dehydrogenases, catalytic domain"/>
    <property type="match status" value="1"/>
</dbReference>
<dbReference type="PANTHER" id="PTHR43677">
    <property type="entry name" value="SHORT-CHAIN DEHYDROGENASE/REDUCTASE"/>
    <property type="match status" value="1"/>
</dbReference>
<feature type="domain" description="Enoyl reductase (ER)" evidence="1">
    <location>
        <begin position="10"/>
        <end position="321"/>
    </location>
</feature>
<dbReference type="InterPro" id="IPR051397">
    <property type="entry name" value="Zn-ADH-like_protein"/>
</dbReference>
<dbReference type="EMBL" id="CP006936">
    <property type="protein sequence ID" value="AHC27336.1"/>
    <property type="molecule type" value="Genomic_DNA"/>
</dbReference>
<dbReference type="Pfam" id="PF00107">
    <property type="entry name" value="ADH_zinc_N"/>
    <property type="match status" value="1"/>
</dbReference>
<reference evidence="2 3" key="1">
    <citation type="journal article" date="2014" name="Genome Announc.">
        <title>Complete Genome Sequence of Sterol-Transforming Mycobacterium neoaurum Strain VKM Ac-1815D.</title>
        <authorList>
            <person name="Shtratnikova V.Y."/>
            <person name="Bragin E.Y."/>
            <person name="Dovbnya D.V."/>
            <person name="Pekov Y.A."/>
            <person name="Schelkunov M.I."/>
            <person name="Strizhov N."/>
            <person name="Ivashina T.V."/>
            <person name="Ashapkin V.V."/>
            <person name="Donova M.V."/>
        </authorList>
    </citation>
    <scope>NUCLEOTIDE SEQUENCE [LARGE SCALE GENOMIC DNA]</scope>
    <source>
        <strain evidence="2 3">VKM Ac-1815D</strain>
    </source>
</reference>
<dbReference type="InterPro" id="IPR011032">
    <property type="entry name" value="GroES-like_sf"/>
</dbReference>
<dbReference type="GeneID" id="43452417"/>
<name>V5XI21_MYCNE</name>
<organism evidence="2 3">
    <name type="scientific">Mycolicibacterium neoaurum VKM Ac-1815D</name>
    <dbReference type="NCBI Taxonomy" id="700508"/>
    <lineage>
        <taxon>Bacteria</taxon>
        <taxon>Bacillati</taxon>
        <taxon>Actinomycetota</taxon>
        <taxon>Actinomycetes</taxon>
        <taxon>Mycobacteriales</taxon>
        <taxon>Mycobacteriaceae</taxon>
        <taxon>Mycolicibacterium</taxon>
    </lineage>
</organism>
<gene>
    <name evidence="2" type="ORF">D174_23550</name>
</gene>
<dbReference type="InterPro" id="IPR013149">
    <property type="entry name" value="ADH-like_C"/>
</dbReference>